<comment type="caution">
    <text evidence="3">The sequence shown here is derived from an EMBL/GenBank/DDBJ whole genome shotgun (WGS) entry which is preliminary data.</text>
</comment>
<dbReference type="OrthoDB" id="5175824at2759"/>
<dbReference type="Pfam" id="PF13577">
    <property type="entry name" value="SnoaL_4"/>
    <property type="match status" value="1"/>
</dbReference>
<dbReference type="AlphaFoldDB" id="A0A8T9CAJ7"/>
<feature type="compositionally biased region" description="Basic and acidic residues" evidence="1">
    <location>
        <begin position="232"/>
        <end position="248"/>
    </location>
</feature>
<reference evidence="3 4" key="1">
    <citation type="submission" date="2018-05" db="EMBL/GenBank/DDBJ databases">
        <title>Genome sequencing and assembly of the regulated plant pathogen Lachnellula willkommii and related sister species for the development of diagnostic species identification markers.</title>
        <authorList>
            <person name="Giroux E."/>
            <person name="Bilodeau G."/>
        </authorList>
    </citation>
    <scope>NUCLEOTIDE SEQUENCE [LARGE SCALE GENOMIC DNA]</scope>
    <source>
        <strain evidence="3 4">CBS 268.59</strain>
    </source>
</reference>
<feature type="region of interest" description="Disordered" evidence="1">
    <location>
        <begin position="232"/>
        <end position="254"/>
    </location>
</feature>
<dbReference type="InterPro" id="IPR032710">
    <property type="entry name" value="NTF2-like_dom_sf"/>
</dbReference>
<protein>
    <recommendedName>
        <fullName evidence="2">SnoaL-like domain-containing protein</fullName>
    </recommendedName>
</protein>
<sequence>MSSEVAELKKIVEALQKDVTRLSDESEIRKLQYKYGYYLDKCLYKEVTQLYSNSPETCVEFIGGKYKGKAGVERLYLGRFAPRFVEGRNGPVHGFLLDHPQMQGIIDIEPSGTHAKARFRALMQAGTHKSVQDTHPRGFVQWWEGGLYENQYIKEDGVWKIFKLKYFPFWHASFEKGWANKEIGEFVPFDTKTFPEDQTGPDEIGEQVMLWPDTRVVPFHYTHPVTGQQVRDDDLRAPGWGEDVKDSKPALSLG</sequence>
<evidence type="ECO:0000256" key="1">
    <source>
        <dbReference type="SAM" id="MobiDB-lite"/>
    </source>
</evidence>
<proteinExistence type="predicted"/>
<dbReference type="EMBL" id="QGMK01000364">
    <property type="protein sequence ID" value="TVY82142.1"/>
    <property type="molecule type" value="Genomic_DNA"/>
</dbReference>
<name>A0A8T9CAJ7_9HELO</name>
<organism evidence="3 4">
    <name type="scientific">Lachnellula suecica</name>
    <dbReference type="NCBI Taxonomy" id="602035"/>
    <lineage>
        <taxon>Eukaryota</taxon>
        <taxon>Fungi</taxon>
        <taxon>Dikarya</taxon>
        <taxon>Ascomycota</taxon>
        <taxon>Pezizomycotina</taxon>
        <taxon>Leotiomycetes</taxon>
        <taxon>Helotiales</taxon>
        <taxon>Lachnaceae</taxon>
        <taxon>Lachnellula</taxon>
    </lineage>
</organism>
<evidence type="ECO:0000313" key="4">
    <source>
        <dbReference type="Proteomes" id="UP000469558"/>
    </source>
</evidence>
<evidence type="ECO:0000259" key="2">
    <source>
        <dbReference type="Pfam" id="PF13577"/>
    </source>
</evidence>
<keyword evidence="4" id="KW-1185">Reference proteome</keyword>
<dbReference type="Gene3D" id="3.10.450.50">
    <property type="match status" value="1"/>
</dbReference>
<evidence type="ECO:0000313" key="3">
    <source>
        <dbReference type="EMBL" id="TVY82142.1"/>
    </source>
</evidence>
<feature type="domain" description="SnoaL-like" evidence="2">
    <location>
        <begin position="21"/>
        <end position="164"/>
    </location>
</feature>
<dbReference type="Proteomes" id="UP000469558">
    <property type="component" value="Unassembled WGS sequence"/>
</dbReference>
<accession>A0A8T9CAJ7</accession>
<dbReference type="SUPFAM" id="SSF54427">
    <property type="entry name" value="NTF2-like"/>
    <property type="match status" value="1"/>
</dbReference>
<dbReference type="InterPro" id="IPR037401">
    <property type="entry name" value="SnoaL-like"/>
</dbReference>
<gene>
    <name evidence="3" type="ORF">LSUE1_G002532</name>
</gene>